<proteinExistence type="predicted"/>
<dbReference type="GO" id="GO:0008168">
    <property type="term" value="F:methyltransferase activity"/>
    <property type="evidence" value="ECO:0007669"/>
    <property type="project" value="UniProtKB-KW"/>
</dbReference>
<keyword evidence="6" id="KW-1185">Reference proteome</keyword>
<gene>
    <name evidence="5" type="ORF">QDX21_12370</name>
</gene>
<protein>
    <submittedName>
        <fullName evidence="5">HIT family protein</fullName>
        <ecNumber evidence="5">2.1.1.-</ecNumber>
    </submittedName>
</protein>
<dbReference type="InterPro" id="IPR036265">
    <property type="entry name" value="HIT-like_sf"/>
</dbReference>
<keyword evidence="5" id="KW-0808">Transferase</keyword>
<evidence type="ECO:0000313" key="6">
    <source>
        <dbReference type="Proteomes" id="UP001224674"/>
    </source>
</evidence>
<dbReference type="InterPro" id="IPR001310">
    <property type="entry name" value="Histidine_triad_HIT"/>
</dbReference>
<feature type="short sequence motif" description="Histidine triad motif" evidence="2 3">
    <location>
        <begin position="122"/>
        <end position="126"/>
    </location>
</feature>
<evidence type="ECO:0000256" key="1">
    <source>
        <dbReference type="PIRSR" id="PIRSR601310-1"/>
    </source>
</evidence>
<keyword evidence="5" id="KW-0489">Methyltransferase</keyword>
<dbReference type="PROSITE" id="PS51084">
    <property type="entry name" value="HIT_2"/>
    <property type="match status" value="1"/>
</dbReference>
<accession>A0AAJ6ALI4</accession>
<dbReference type="PANTHER" id="PTHR46648">
    <property type="entry name" value="HIT FAMILY PROTEIN 1"/>
    <property type="match status" value="1"/>
</dbReference>
<evidence type="ECO:0000259" key="4">
    <source>
        <dbReference type="PROSITE" id="PS51084"/>
    </source>
</evidence>
<dbReference type="EC" id="2.1.1.-" evidence="5"/>
<dbReference type="GO" id="GO:0032259">
    <property type="term" value="P:methylation"/>
    <property type="evidence" value="ECO:0007669"/>
    <property type="project" value="UniProtKB-KW"/>
</dbReference>
<reference evidence="5 6" key="1">
    <citation type="submission" date="2023-03" db="EMBL/GenBank/DDBJ databases">
        <title>Complete genome sequences of several Auritidibacter ignavus strains isolated from ear infections.</title>
        <authorList>
            <person name="Baehr T."/>
            <person name="Baumhoegger A.M."/>
        </authorList>
    </citation>
    <scope>NUCLEOTIDE SEQUENCE [LARGE SCALE GENOMIC DNA]</scope>
    <source>
        <strain evidence="5 6">BABAE-6</strain>
    </source>
</reference>
<dbReference type="Proteomes" id="UP001224674">
    <property type="component" value="Chromosome"/>
</dbReference>
<dbReference type="GO" id="GO:0009117">
    <property type="term" value="P:nucleotide metabolic process"/>
    <property type="evidence" value="ECO:0007669"/>
    <property type="project" value="TreeGrafter"/>
</dbReference>
<dbReference type="PANTHER" id="PTHR46648:SF1">
    <property type="entry name" value="ADENOSINE 5'-MONOPHOSPHORAMIDASE HNT1"/>
    <property type="match status" value="1"/>
</dbReference>
<dbReference type="AlphaFoldDB" id="A0AAJ6ALI4"/>
<organism evidence="5 6">
    <name type="scientific">Auritidibacter ignavus</name>
    <dbReference type="NCBI Taxonomy" id="678932"/>
    <lineage>
        <taxon>Bacteria</taxon>
        <taxon>Bacillati</taxon>
        <taxon>Actinomycetota</taxon>
        <taxon>Actinomycetes</taxon>
        <taxon>Micrococcales</taxon>
        <taxon>Micrococcaceae</taxon>
        <taxon>Auritidibacter</taxon>
    </lineage>
</organism>
<evidence type="ECO:0000313" key="5">
    <source>
        <dbReference type="EMBL" id="WGH93068.1"/>
    </source>
</evidence>
<dbReference type="Pfam" id="PF01230">
    <property type="entry name" value="HIT"/>
    <property type="match status" value="1"/>
</dbReference>
<dbReference type="Gene3D" id="3.30.428.10">
    <property type="entry name" value="HIT-like"/>
    <property type="match status" value="1"/>
</dbReference>
<sequence length="172" mass="19392">MPDFHDVPLTSHAPEGYVCPFCGLVSGDVADPNNRCEASDVVYQDDDLIVFVAVDGFGPHKGHIMISPAEHYESLYVLPDRVLTRIALMAREVALAMKRAWNPEGISTRQHNEPAGNQHVWHYHLHIFPRYSDDSLYRQLRQPVEVADRQRIAEGLRPHLNASATRLNLACS</sequence>
<feature type="domain" description="HIT" evidence="4">
    <location>
        <begin position="20"/>
        <end position="137"/>
    </location>
</feature>
<evidence type="ECO:0000256" key="3">
    <source>
        <dbReference type="PROSITE-ProRule" id="PRU00464"/>
    </source>
</evidence>
<dbReference type="RefSeq" id="WP_279674831.1">
    <property type="nucleotide sequence ID" value="NZ_CP122566.1"/>
</dbReference>
<dbReference type="SUPFAM" id="SSF54197">
    <property type="entry name" value="HIT-like"/>
    <property type="match status" value="1"/>
</dbReference>
<dbReference type="EMBL" id="CP122566">
    <property type="protein sequence ID" value="WGH93068.1"/>
    <property type="molecule type" value="Genomic_DNA"/>
</dbReference>
<dbReference type="InterPro" id="IPR011146">
    <property type="entry name" value="HIT-like"/>
</dbReference>
<evidence type="ECO:0000256" key="2">
    <source>
        <dbReference type="PIRSR" id="PIRSR601310-3"/>
    </source>
</evidence>
<feature type="active site" description="Tele-AMP-histidine intermediate" evidence="1">
    <location>
        <position position="124"/>
    </location>
</feature>
<name>A0AAJ6ALI4_9MICC</name>